<feature type="chain" id="PRO_5046491863" description="TIR domain-containing protein" evidence="12">
    <location>
        <begin position="22"/>
        <end position="1069"/>
    </location>
</feature>
<keyword evidence="5 12" id="KW-0732">Signal</keyword>
<name>A0ABP1N1B6_XYLVO</name>
<dbReference type="Pfam" id="PF13676">
    <property type="entry name" value="TIR_2"/>
    <property type="match status" value="1"/>
</dbReference>
<evidence type="ECO:0000256" key="1">
    <source>
        <dbReference type="ARBA" id="ARBA00004479"/>
    </source>
</evidence>
<dbReference type="InterPro" id="IPR000372">
    <property type="entry name" value="LRRNT"/>
</dbReference>
<evidence type="ECO:0000313" key="15">
    <source>
        <dbReference type="Proteomes" id="UP001642520"/>
    </source>
</evidence>
<dbReference type="Pfam" id="PF13306">
    <property type="entry name" value="LRR_5"/>
    <property type="match status" value="1"/>
</dbReference>
<feature type="transmembrane region" description="Helical" evidence="11">
    <location>
        <begin position="778"/>
        <end position="802"/>
    </location>
</feature>
<feature type="signal peptide" evidence="12">
    <location>
        <begin position="1"/>
        <end position="21"/>
    </location>
</feature>
<evidence type="ECO:0000256" key="3">
    <source>
        <dbReference type="ARBA" id="ARBA00022614"/>
    </source>
</evidence>
<keyword evidence="4 11" id="KW-0812">Transmembrane</keyword>
<evidence type="ECO:0000256" key="11">
    <source>
        <dbReference type="SAM" id="Phobius"/>
    </source>
</evidence>
<evidence type="ECO:0000256" key="12">
    <source>
        <dbReference type="SAM" id="SignalP"/>
    </source>
</evidence>
<evidence type="ECO:0000259" key="13">
    <source>
        <dbReference type="PROSITE" id="PS50104"/>
    </source>
</evidence>
<evidence type="ECO:0000256" key="5">
    <source>
        <dbReference type="ARBA" id="ARBA00022729"/>
    </source>
</evidence>
<keyword evidence="6" id="KW-0677">Repeat</keyword>
<comment type="caution">
    <text evidence="14">The sequence shown here is derived from an EMBL/GenBank/DDBJ whole genome shotgun (WGS) entry which is preliminary data.</text>
</comment>
<evidence type="ECO:0000256" key="4">
    <source>
        <dbReference type="ARBA" id="ARBA00022692"/>
    </source>
</evidence>
<keyword evidence="7 11" id="KW-1133">Transmembrane helix</keyword>
<dbReference type="SMART" id="SM00255">
    <property type="entry name" value="TIR"/>
    <property type="match status" value="1"/>
</dbReference>
<dbReference type="PANTHER" id="PTHR24365:SF541">
    <property type="entry name" value="PROTEIN TOLL-RELATED"/>
    <property type="match status" value="1"/>
</dbReference>
<evidence type="ECO:0000256" key="10">
    <source>
        <dbReference type="ARBA" id="ARBA00023180"/>
    </source>
</evidence>
<dbReference type="Pfam" id="PF13855">
    <property type="entry name" value="LRR_8"/>
    <property type="match status" value="2"/>
</dbReference>
<dbReference type="InterPro" id="IPR001611">
    <property type="entry name" value="Leu-rich_rpt"/>
</dbReference>
<dbReference type="InterPro" id="IPR032675">
    <property type="entry name" value="LRR_dom_sf"/>
</dbReference>
<dbReference type="InterPro" id="IPR026906">
    <property type="entry name" value="LRR_5"/>
</dbReference>
<keyword evidence="15" id="KW-1185">Reference proteome</keyword>
<comment type="subcellular location">
    <subcellularLocation>
        <location evidence="1">Membrane</location>
        <topology evidence="1">Single-pass type I membrane protein</topology>
    </subcellularLocation>
</comment>
<comment type="similarity">
    <text evidence="2">Belongs to the Toll-like receptor family.</text>
</comment>
<dbReference type="Gene3D" id="3.40.50.10140">
    <property type="entry name" value="Toll/interleukin-1 receptor homology (TIR) domain"/>
    <property type="match status" value="1"/>
</dbReference>
<reference evidence="14 15" key="1">
    <citation type="submission" date="2024-08" db="EMBL/GenBank/DDBJ databases">
        <authorList>
            <person name="Will J Nash"/>
            <person name="Angela Man"/>
            <person name="Seanna McTaggart"/>
            <person name="Kendall Baker"/>
            <person name="Tom Barker"/>
            <person name="Leah Catchpole"/>
            <person name="Alex Durrant"/>
            <person name="Karim Gharbi"/>
            <person name="Naomi Irish"/>
            <person name="Gemy Kaithakottil"/>
            <person name="Debby Ku"/>
            <person name="Aaliyah Providence"/>
            <person name="Felix Shaw"/>
            <person name="David Swarbreck"/>
            <person name="Chris Watkins"/>
            <person name="Ann M. McCartney"/>
            <person name="Giulio Formenti"/>
            <person name="Alice Mouton"/>
            <person name="Noel Vella"/>
            <person name="Bjorn M von Reumont"/>
            <person name="Adriana Vella"/>
            <person name="Wilfried Haerty"/>
        </authorList>
    </citation>
    <scope>NUCLEOTIDE SEQUENCE [LARGE SCALE GENOMIC DNA]</scope>
</reference>
<dbReference type="SMART" id="SM00013">
    <property type="entry name" value="LRRNT"/>
    <property type="match status" value="2"/>
</dbReference>
<organism evidence="14 15">
    <name type="scientific">Xylocopa violacea</name>
    <name type="common">Violet carpenter bee</name>
    <name type="synonym">Apis violacea</name>
    <dbReference type="NCBI Taxonomy" id="135666"/>
    <lineage>
        <taxon>Eukaryota</taxon>
        <taxon>Metazoa</taxon>
        <taxon>Ecdysozoa</taxon>
        <taxon>Arthropoda</taxon>
        <taxon>Hexapoda</taxon>
        <taxon>Insecta</taxon>
        <taxon>Pterygota</taxon>
        <taxon>Neoptera</taxon>
        <taxon>Endopterygota</taxon>
        <taxon>Hymenoptera</taxon>
        <taxon>Apocrita</taxon>
        <taxon>Aculeata</taxon>
        <taxon>Apoidea</taxon>
        <taxon>Anthophila</taxon>
        <taxon>Apidae</taxon>
        <taxon>Xylocopa</taxon>
        <taxon>Xylocopa</taxon>
    </lineage>
</organism>
<dbReference type="InterPro" id="IPR000157">
    <property type="entry name" value="TIR_dom"/>
</dbReference>
<proteinExistence type="inferred from homology"/>
<feature type="domain" description="TIR" evidence="13">
    <location>
        <begin position="831"/>
        <end position="967"/>
    </location>
</feature>
<dbReference type="Gene3D" id="3.80.10.10">
    <property type="entry name" value="Ribonuclease Inhibitor"/>
    <property type="match status" value="3"/>
</dbReference>
<dbReference type="SUPFAM" id="SSF52200">
    <property type="entry name" value="Toll/Interleukin receptor TIR domain"/>
    <property type="match status" value="1"/>
</dbReference>
<dbReference type="SMART" id="SM00369">
    <property type="entry name" value="LRR_TYP"/>
    <property type="match status" value="13"/>
</dbReference>
<dbReference type="SMART" id="SM00365">
    <property type="entry name" value="LRR_SD22"/>
    <property type="match status" value="4"/>
</dbReference>
<evidence type="ECO:0000256" key="2">
    <source>
        <dbReference type="ARBA" id="ARBA00009634"/>
    </source>
</evidence>
<keyword evidence="3" id="KW-0433">Leucine-rich repeat</keyword>
<gene>
    <name evidence="14" type="ORF">XYLVIOL_LOCUS716</name>
</gene>
<dbReference type="SMART" id="SM00082">
    <property type="entry name" value="LRRCT"/>
    <property type="match status" value="2"/>
</dbReference>
<dbReference type="PRINTS" id="PR01537">
    <property type="entry name" value="INTRLKN1R1F"/>
</dbReference>
<dbReference type="InterPro" id="IPR035897">
    <property type="entry name" value="Toll_tir_struct_dom_sf"/>
</dbReference>
<sequence length="1069" mass="122611">MIGSLPRLWSVLWIVIATCYAIDIECPTQSECSCHSSHNDDFEIDCRTRNDSAFIVNIEREKYIQIRCRKSPQWTDFRLSNLLPTGDIESMRFEMCSLPTNESLGEIASKLGAQNVAHLIFQSYGNLSTTLDKKHLMGFPKLERLLLSSNGLTNLSVDLLEYVPNLSWLVLRENNVRLTPGIFNNTPNLTVLELGMNMMKNIEPSVFDPLSKLLFLNLWRNNFEEIKPGTFDKLVSLNSLDLNSNDLTTLPRDIFAKLEKLEALSLYSNNFAPHALPKGLLQHNVKLKNVNLSSNRRNMTTLPDGLFMNLTELEAVKLRRNGLVRVPADLFHGCVSLKNISLERNYLEWLPEDLFKDLSNLSLLELNFNELTSLPDKIFSNLKNLSKLNLSKNHLTSISRYLFSNLKNLQVLDMQENQLKTIEDSSFYPLVNLRVAIFSNNHLTLSSSLSPFLQSPFYHCLSLEELHLKNNNISEIFNDWMMNSLKLRILDLSFNQIKFIETEDLQFFSNNIKVDLRHNKIERVNLKLAESVAISQQTARNVIILIDDNPIVCDCYLYNFLRYLDGDMHPYVQNYFHIRPDNLTCQSPKWLKDIKVTDLHSKSLKCQVSEHCPEKCSCWVRPSVKAFLVDCSNRNLTSVPRNVTFPRDYQLELNFSNNKLTRFEIDANNTQISKLLLSNNNIYDVSVNELPLNLKVLELDNNNISRLNPEVLNFMNASSMTLTLHGNPWICDCNAIDFLSFVQTKVNQITDSLSISCKDIATPMLKMIATDLCPTDTIMIVGASLAIAISGLIIGLLAALYYRYQQEIKVWLYAHQCCLWLVTEDELDKDKLYDAFISYSHKDEDFVVNELVPKLENGPRPFKLCLHFRDWLAGEWIPTQIARSVEDSKRTIVILSPNFLESVWGRMEFRAAHSQALSEGRARVILILYGEIGPTDDLDPELKAYLSMNTYVKWGDPWFWDKLRYALPHPPELTKNAIRRKIFEKHQPCIHINGEKKELIYPISAPETPPATSTPPADTLKLFICDEKGKEMKDDLENLSPTDINTKLICSPKELLQNNIMNTVQCTTV</sequence>
<dbReference type="PANTHER" id="PTHR24365">
    <property type="entry name" value="TOLL-LIKE RECEPTOR"/>
    <property type="match status" value="1"/>
</dbReference>
<protein>
    <recommendedName>
        <fullName evidence="13">TIR domain-containing protein</fullName>
    </recommendedName>
</protein>
<evidence type="ECO:0000256" key="8">
    <source>
        <dbReference type="ARBA" id="ARBA00023136"/>
    </source>
</evidence>
<dbReference type="PROSITE" id="PS50104">
    <property type="entry name" value="TIR"/>
    <property type="match status" value="1"/>
</dbReference>
<evidence type="ECO:0000313" key="14">
    <source>
        <dbReference type="EMBL" id="CAL7933908.1"/>
    </source>
</evidence>
<keyword evidence="10" id="KW-0325">Glycoprotein</keyword>
<evidence type="ECO:0000256" key="6">
    <source>
        <dbReference type="ARBA" id="ARBA00022737"/>
    </source>
</evidence>
<dbReference type="InterPro" id="IPR000483">
    <property type="entry name" value="Cys-rich_flank_reg_C"/>
</dbReference>
<keyword evidence="9" id="KW-0675">Receptor</keyword>
<dbReference type="Proteomes" id="UP001642520">
    <property type="component" value="Unassembled WGS sequence"/>
</dbReference>
<keyword evidence="8 11" id="KW-0472">Membrane</keyword>
<evidence type="ECO:0000256" key="7">
    <source>
        <dbReference type="ARBA" id="ARBA00022989"/>
    </source>
</evidence>
<dbReference type="InterPro" id="IPR003591">
    <property type="entry name" value="Leu-rich_rpt_typical-subtyp"/>
</dbReference>
<dbReference type="SUPFAM" id="SSF52058">
    <property type="entry name" value="L domain-like"/>
    <property type="match status" value="3"/>
</dbReference>
<dbReference type="PROSITE" id="PS51450">
    <property type="entry name" value="LRR"/>
    <property type="match status" value="6"/>
</dbReference>
<accession>A0ABP1N1B6</accession>
<dbReference type="EMBL" id="CAXAJV020001281">
    <property type="protein sequence ID" value="CAL7933908.1"/>
    <property type="molecule type" value="Genomic_DNA"/>
</dbReference>
<evidence type="ECO:0000256" key="9">
    <source>
        <dbReference type="ARBA" id="ARBA00023170"/>
    </source>
</evidence>